<keyword evidence="7" id="KW-0223">Dioxygenase</keyword>
<dbReference type="SUPFAM" id="SSF51905">
    <property type="entry name" value="FAD/NAD(P)-binding domain"/>
    <property type="match status" value="2"/>
</dbReference>
<evidence type="ECO:0000259" key="6">
    <source>
        <dbReference type="Pfam" id="PF14759"/>
    </source>
</evidence>
<keyword evidence="3" id="KW-0274">FAD</keyword>
<comment type="caution">
    <text evidence="7">The sequence shown here is derived from an EMBL/GenBank/DDBJ whole genome shotgun (WGS) entry which is preliminary data.</text>
</comment>
<evidence type="ECO:0000259" key="5">
    <source>
        <dbReference type="Pfam" id="PF07992"/>
    </source>
</evidence>
<dbReference type="OrthoDB" id="7809559at2"/>
<dbReference type="Proteomes" id="UP000318050">
    <property type="component" value="Unassembled WGS sequence"/>
</dbReference>
<dbReference type="PANTHER" id="PTHR43557">
    <property type="entry name" value="APOPTOSIS-INDUCING FACTOR 1"/>
    <property type="match status" value="1"/>
</dbReference>
<dbReference type="InterPro" id="IPR036188">
    <property type="entry name" value="FAD/NAD-bd_sf"/>
</dbReference>
<dbReference type="GO" id="GO:0005737">
    <property type="term" value="C:cytoplasm"/>
    <property type="evidence" value="ECO:0007669"/>
    <property type="project" value="TreeGrafter"/>
</dbReference>
<protein>
    <submittedName>
        <fullName evidence="7">3-phenylpropionate/trans-cinnamate dioxygenase ferredoxin reductase subunit</fullName>
    </submittedName>
</protein>
<reference evidence="7 8" key="1">
    <citation type="submission" date="2019-06" db="EMBL/GenBank/DDBJ databases">
        <title>Genomic Encyclopedia of Type Strains, Phase IV (KMG-V): Genome sequencing to study the core and pangenomes of soil and plant-associated prokaryotes.</title>
        <authorList>
            <person name="Whitman W."/>
        </authorList>
    </citation>
    <scope>NUCLEOTIDE SEQUENCE [LARGE SCALE GENOMIC DNA]</scope>
    <source>
        <strain evidence="7 8">BR 11140</strain>
    </source>
</reference>
<dbReference type="Gene3D" id="3.50.50.60">
    <property type="entry name" value="FAD/NAD(P)-binding domain"/>
    <property type="match status" value="2"/>
</dbReference>
<evidence type="ECO:0000256" key="3">
    <source>
        <dbReference type="ARBA" id="ARBA00022827"/>
    </source>
</evidence>
<evidence type="ECO:0000313" key="8">
    <source>
        <dbReference type="Proteomes" id="UP000318050"/>
    </source>
</evidence>
<evidence type="ECO:0000256" key="2">
    <source>
        <dbReference type="ARBA" id="ARBA00022630"/>
    </source>
</evidence>
<keyword evidence="2" id="KW-0285">Flavoprotein</keyword>
<dbReference type="InterPro" id="IPR050446">
    <property type="entry name" value="FAD-oxidoreductase/Apoptosis"/>
</dbReference>
<feature type="domain" description="FAD/NAD(P)-binding" evidence="5">
    <location>
        <begin position="4"/>
        <end position="303"/>
    </location>
</feature>
<dbReference type="InterPro" id="IPR028202">
    <property type="entry name" value="Reductase_C"/>
</dbReference>
<dbReference type="PRINTS" id="PR00411">
    <property type="entry name" value="PNDRDTASEI"/>
</dbReference>
<dbReference type="Pfam" id="PF14759">
    <property type="entry name" value="Reductase_C"/>
    <property type="match status" value="1"/>
</dbReference>
<sequence length="410" mass="43931">MRRYDVLIVGAGHGGAQAAIALRQNKFAGSIALLGDEPDPPYERPPLSKDYLAGEKVFPRLLIRPPAFWDERDVTLLLARRVVAVDPVHRTVTTVDGEMIGYGEMVWATGGTPRQLSCAGADLPEVHTLRTRGDADRMRGRLAGVETAVVVGGGYIGLETAAALTKLGKKVVVLEALPRILARVAGEALSRFFEAEHRVHGVDIRLETQVNAIQGTGAVTGIQLVGGMIIPCQMVVVGIGILPAVEPLLAAGADGGNGVEVDDRCRTSLPGIYAIGDCARHANRYAGGQRIRLESVQNANDQATVAARAITGQAVSYDAVPWFWSQQYDLKLQTIGLSLGHDQVVIRGDPASRSFSVVYLKKGRIVSLDCVNMARDYIHGRGLVADAVIIDPKRLADSTISLRELAEALR</sequence>
<feature type="domain" description="Reductase C-terminal" evidence="6">
    <location>
        <begin position="322"/>
        <end position="406"/>
    </location>
</feature>
<dbReference type="PRINTS" id="PR00368">
    <property type="entry name" value="FADPNR"/>
</dbReference>
<dbReference type="GO" id="GO:0051213">
    <property type="term" value="F:dioxygenase activity"/>
    <property type="evidence" value="ECO:0007669"/>
    <property type="project" value="UniProtKB-KW"/>
</dbReference>
<dbReference type="Gene3D" id="3.30.390.30">
    <property type="match status" value="1"/>
</dbReference>
<dbReference type="EMBL" id="VITT01000023">
    <property type="protein sequence ID" value="TWB50655.1"/>
    <property type="molecule type" value="Genomic_DNA"/>
</dbReference>
<dbReference type="GO" id="GO:0016651">
    <property type="term" value="F:oxidoreductase activity, acting on NAD(P)H"/>
    <property type="evidence" value="ECO:0007669"/>
    <property type="project" value="TreeGrafter"/>
</dbReference>
<keyword evidence="4" id="KW-0560">Oxidoreductase</keyword>
<dbReference type="SUPFAM" id="SSF55424">
    <property type="entry name" value="FAD/NAD-linked reductases, dimerisation (C-terminal) domain"/>
    <property type="match status" value="1"/>
</dbReference>
<comment type="cofactor">
    <cofactor evidence="1">
        <name>FAD</name>
        <dbReference type="ChEBI" id="CHEBI:57692"/>
    </cofactor>
</comment>
<proteinExistence type="predicted"/>
<accession>A0A560HWB5</accession>
<dbReference type="AlphaFoldDB" id="A0A560HWB5"/>
<evidence type="ECO:0000256" key="1">
    <source>
        <dbReference type="ARBA" id="ARBA00001974"/>
    </source>
</evidence>
<name>A0A560HWB5_9PROT</name>
<evidence type="ECO:0000313" key="7">
    <source>
        <dbReference type="EMBL" id="TWB50655.1"/>
    </source>
</evidence>
<dbReference type="PANTHER" id="PTHR43557:SF2">
    <property type="entry name" value="RIESKE DOMAIN-CONTAINING PROTEIN-RELATED"/>
    <property type="match status" value="1"/>
</dbReference>
<dbReference type="InterPro" id="IPR023753">
    <property type="entry name" value="FAD/NAD-binding_dom"/>
</dbReference>
<gene>
    <name evidence="7" type="ORF">FBZ92_12375</name>
</gene>
<dbReference type="Pfam" id="PF07992">
    <property type="entry name" value="Pyr_redox_2"/>
    <property type="match status" value="1"/>
</dbReference>
<evidence type="ECO:0000256" key="4">
    <source>
        <dbReference type="ARBA" id="ARBA00023002"/>
    </source>
</evidence>
<organism evidence="7 8">
    <name type="scientific">Nitrospirillum amazonense</name>
    <dbReference type="NCBI Taxonomy" id="28077"/>
    <lineage>
        <taxon>Bacteria</taxon>
        <taxon>Pseudomonadati</taxon>
        <taxon>Pseudomonadota</taxon>
        <taxon>Alphaproteobacteria</taxon>
        <taxon>Rhodospirillales</taxon>
        <taxon>Azospirillaceae</taxon>
        <taxon>Nitrospirillum</taxon>
    </lineage>
</organism>
<dbReference type="InterPro" id="IPR016156">
    <property type="entry name" value="FAD/NAD-linked_Rdtase_dimer_sf"/>
</dbReference>